<reference evidence="1" key="1">
    <citation type="submission" date="2021-06" db="EMBL/GenBank/DDBJ databases">
        <title>Parelaphostrongylus tenuis whole genome reference sequence.</title>
        <authorList>
            <person name="Garwood T.J."/>
            <person name="Larsen P.A."/>
            <person name="Fountain-Jones N.M."/>
            <person name="Garbe J.R."/>
            <person name="Macchietto M.G."/>
            <person name="Kania S.A."/>
            <person name="Gerhold R.W."/>
            <person name="Richards J.E."/>
            <person name="Wolf T.M."/>
        </authorList>
    </citation>
    <scope>NUCLEOTIDE SEQUENCE</scope>
    <source>
        <strain evidence="1">MNPRO001-30</strain>
        <tissue evidence="1">Meninges</tissue>
    </source>
</reference>
<evidence type="ECO:0000313" key="1">
    <source>
        <dbReference type="EMBL" id="KAJ1360774.1"/>
    </source>
</evidence>
<dbReference type="Proteomes" id="UP001196413">
    <property type="component" value="Unassembled WGS sequence"/>
</dbReference>
<dbReference type="EMBL" id="JAHQIW010003955">
    <property type="protein sequence ID" value="KAJ1360774.1"/>
    <property type="molecule type" value="Genomic_DNA"/>
</dbReference>
<evidence type="ECO:0000313" key="2">
    <source>
        <dbReference type="Proteomes" id="UP001196413"/>
    </source>
</evidence>
<comment type="caution">
    <text evidence="1">The sequence shown here is derived from an EMBL/GenBank/DDBJ whole genome shotgun (WGS) entry which is preliminary data.</text>
</comment>
<gene>
    <name evidence="1" type="ORF">KIN20_019832</name>
</gene>
<organism evidence="1 2">
    <name type="scientific">Parelaphostrongylus tenuis</name>
    <name type="common">Meningeal worm</name>
    <dbReference type="NCBI Taxonomy" id="148309"/>
    <lineage>
        <taxon>Eukaryota</taxon>
        <taxon>Metazoa</taxon>
        <taxon>Ecdysozoa</taxon>
        <taxon>Nematoda</taxon>
        <taxon>Chromadorea</taxon>
        <taxon>Rhabditida</taxon>
        <taxon>Rhabditina</taxon>
        <taxon>Rhabditomorpha</taxon>
        <taxon>Strongyloidea</taxon>
        <taxon>Metastrongylidae</taxon>
        <taxon>Parelaphostrongylus</taxon>
    </lineage>
</organism>
<name>A0AAD5QT55_PARTN</name>
<dbReference type="AlphaFoldDB" id="A0AAD5QT55"/>
<keyword evidence="2" id="KW-1185">Reference proteome</keyword>
<protein>
    <submittedName>
        <fullName evidence="1">Uncharacterized protein</fullName>
    </submittedName>
</protein>
<sequence>MGCGSTKFGLLRLVRFTRDLIHRTATHPYFKRGSEKAHEIKQNLSNTMFCCIEHETGVYDDAFSSDEHRFCLS</sequence>
<proteinExistence type="predicted"/>
<accession>A0AAD5QT55</accession>